<dbReference type="Proteomes" id="UP000245369">
    <property type="component" value="Chromosome"/>
</dbReference>
<reference evidence="1 2" key="1">
    <citation type="submission" date="2018-05" db="EMBL/GenBank/DDBJ databases">
        <title>Complete genome sequences of Streptococcus sobrinus.</title>
        <authorList>
            <person name="Sales M."/>
            <person name="Jensen P.A."/>
        </authorList>
    </citation>
    <scope>NUCLEOTIDE SEQUENCE [LARGE SCALE GENOMIC DNA]</scope>
    <source>
        <strain evidence="1 2">SL1</strain>
    </source>
</reference>
<organism evidence="1 2">
    <name type="scientific">Streptococcus sobrinus</name>
    <dbReference type="NCBI Taxonomy" id="1310"/>
    <lineage>
        <taxon>Bacteria</taxon>
        <taxon>Bacillati</taxon>
        <taxon>Bacillota</taxon>
        <taxon>Bacilli</taxon>
        <taxon>Lactobacillales</taxon>
        <taxon>Streptococcaceae</taxon>
        <taxon>Streptococcus</taxon>
    </lineage>
</organism>
<evidence type="ECO:0000313" key="2">
    <source>
        <dbReference type="Proteomes" id="UP000245369"/>
    </source>
</evidence>
<sequence>MIDIDFSILKGLSKEDAENQVACLISQLGRVLASLPNFYTILAYKNTFVKVDKVTETRKPA</sequence>
<name>A0ABN5LHV4_9STRE</name>
<evidence type="ECO:0000313" key="1">
    <source>
        <dbReference type="EMBL" id="AWN20491.1"/>
    </source>
</evidence>
<accession>A0ABN5LHV4</accession>
<proteinExistence type="predicted"/>
<keyword evidence="2" id="KW-1185">Reference proteome</keyword>
<dbReference type="EMBL" id="CP029490">
    <property type="protein sequence ID" value="AWN20491.1"/>
    <property type="molecule type" value="Genomic_DNA"/>
</dbReference>
<protein>
    <submittedName>
        <fullName evidence="1">Uncharacterized protein</fullName>
    </submittedName>
</protein>
<gene>
    <name evidence="1" type="ORF">DK182_03635</name>
</gene>